<dbReference type="PANTHER" id="PTHR11214">
    <property type="entry name" value="BETA-1,3-N-ACETYLGLUCOSAMINYLTRANSFERASE"/>
    <property type="match status" value="1"/>
</dbReference>
<evidence type="ECO:0000256" key="4">
    <source>
        <dbReference type="ARBA" id="ARBA00022679"/>
    </source>
</evidence>
<dbReference type="Gene3D" id="3.90.550.50">
    <property type="match status" value="1"/>
</dbReference>
<reference evidence="10" key="2">
    <citation type="submission" date="2022-06" db="UniProtKB">
        <authorList>
            <consortium name="EnsemblMetazoa"/>
        </authorList>
    </citation>
    <scope>IDENTIFICATION</scope>
    <source>
        <strain evidence="10">PS312</strain>
    </source>
</reference>
<evidence type="ECO:0000256" key="7">
    <source>
        <dbReference type="ARBA" id="ARBA00022989"/>
    </source>
</evidence>
<sequence length="713" mass="82281">MRFAQRLIIFLSLFVITVFFLLYGFRNESVEPCAFSEEANQSLHQIINNIPINRLIIRSPFLEEGIKYAMVILVISARNEREERSQIRSSWANANESKMMGNTKIIFVVGRSSKNELENDNDILEVDIEETYRNLVYKIESAFLWVKEHIKSEFFAKIDSDTAVHIDRLYNQLKIYQKDHRNNWLGCYSIQHSPPIRNKCSRWYISKEEYPLDYLPKYCLGPGYVMESKAFYAIVNALKLHKTYCLKLDLQVIEVEDAFFTGIVASDLVDVVFLRDVIVPGYSLRSLDSPCSLASLARETPIDKRKEVNKRKDFSYNPVSRYFKKTDSDVTSSGDNGRTTSKMNRNDVPFEVAQIRGVTNSNPCATHTKNQPINHTRLSTTSNNYQMIEFNDLIVKIRYLHYPAKINDYCNLKNTNVKTMLIFVQSTPSNYKQRAVIRETCANRTNSKSLQDSRARVLFMIGNGQVHSAEIQREISKYDDIILYDFEDTYRNLVYKCTLINWPISYTYCPNFVQTLAHVSPDEAALLCKTLPLERARRDPQSAWYISKYRLAEDALPTYCSGPSYIMTRKALELIIETAPKFRLISVEDIFFTGVIAKSAGVKLVEQRPTYLQTELAYLKRSLAKTTDKQPLPCNTLRQELADLKRSLDKTTDKQPLSCNTLRQELADLKRSLDKTTDKQPLPCNTLRQELADLKRSLDKTTDKQPLPCNTPV</sequence>
<evidence type="ECO:0000256" key="5">
    <source>
        <dbReference type="ARBA" id="ARBA00022692"/>
    </source>
</evidence>
<accession>A0A8R1UQY5</accession>
<dbReference type="GO" id="GO:0016757">
    <property type="term" value="F:glycosyltransferase activity"/>
    <property type="evidence" value="ECO:0000318"/>
    <property type="project" value="GO_Central"/>
</dbReference>
<proteinExistence type="inferred from homology"/>
<evidence type="ECO:0000256" key="8">
    <source>
        <dbReference type="ARBA" id="ARBA00023034"/>
    </source>
</evidence>
<keyword evidence="4" id="KW-0808">Transferase</keyword>
<dbReference type="PANTHER" id="PTHR11214:SF391">
    <property type="entry name" value="BETA-1,3-GALACTOSYLTRANSFERASE BRE-2-RELATED"/>
    <property type="match status" value="1"/>
</dbReference>
<keyword evidence="8" id="KW-0333">Golgi apparatus</keyword>
<dbReference type="OrthoDB" id="5512589at2759"/>
<evidence type="ECO:0000256" key="1">
    <source>
        <dbReference type="ARBA" id="ARBA00004323"/>
    </source>
</evidence>
<dbReference type="EnsemblMetazoa" id="PPA38287.1">
    <property type="protein sequence ID" value="PPA38287.1"/>
    <property type="gene ID" value="WBGene00276656"/>
</dbReference>
<dbReference type="Pfam" id="PF01762">
    <property type="entry name" value="Galactosyl_T"/>
    <property type="match status" value="3"/>
</dbReference>
<evidence type="ECO:0000256" key="6">
    <source>
        <dbReference type="ARBA" id="ARBA00022968"/>
    </source>
</evidence>
<dbReference type="GO" id="GO:0000139">
    <property type="term" value="C:Golgi membrane"/>
    <property type="evidence" value="ECO:0000318"/>
    <property type="project" value="GO_Central"/>
</dbReference>
<dbReference type="GO" id="GO:0016758">
    <property type="term" value="F:hexosyltransferase activity"/>
    <property type="evidence" value="ECO:0007669"/>
    <property type="project" value="InterPro"/>
</dbReference>
<keyword evidence="9" id="KW-0472">Membrane</keyword>
<accession>A0A2A6CEU8</accession>
<keyword evidence="11" id="KW-1185">Reference proteome</keyword>
<name>A0A2A6CEU8_PRIPA</name>
<organism evidence="10 11">
    <name type="scientific">Pristionchus pacificus</name>
    <name type="common">Parasitic nematode worm</name>
    <dbReference type="NCBI Taxonomy" id="54126"/>
    <lineage>
        <taxon>Eukaryota</taxon>
        <taxon>Metazoa</taxon>
        <taxon>Ecdysozoa</taxon>
        <taxon>Nematoda</taxon>
        <taxon>Chromadorea</taxon>
        <taxon>Rhabditida</taxon>
        <taxon>Rhabditina</taxon>
        <taxon>Diplogasteromorpha</taxon>
        <taxon>Diplogasteroidea</taxon>
        <taxon>Neodiplogasteridae</taxon>
        <taxon>Pristionchus</taxon>
    </lineage>
</organism>
<reference evidence="11" key="1">
    <citation type="journal article" date="2008" name="Nat. Genet.">
        <title>The Pristionchus pacificus genome provides a unique perspective on nematode lifestyle and parasitism.</title>
        <authorList>
            <person name="Dieterich C."/>
            <person name="Clifton S.W."/>
            <person name="Schuster L.N."/>
            <person name="Chinwalla A."/>
            <person name="Delehaunty K."/>
            <person name="Dinkelacker I."/>
            <person name="Fulton L."/>
            <person name="Fulton R."/>
            <person name="Godfrey J."/>
            <person name="Minx P."/>
            <person name="Mitreva M."/>
            <person name="Roeseler W."/>
            <person name="Tian H."/>
            <person name="Witte H."/>
            <person name="Yang S.P."/>
            <person name="Wilson R.K."/>
            <person name="Sommer R.J."/>
        </authorList>
    </citation>
    <scope>NUCLEOTIDE SEQUENCE [LARGE SCALE GENOMIC DNA]</scope>
    <source>
        <strain evidence="11">PS312</strain>
    </source>
</reference>
<evidence type="ECO:0000313" key="10">
    <source>
        <dbReference type="EnsemblMetazoa" id="PPA38287.1"/>
    </source>
</evidence>
<dbReference type="GO" id="GO:0006493">
    <property type="term" value="P:protein O-linked glycosylation"/>
    <property type="evidence" value="ECO:0000318"/>
    <property type="project" value="GO_Central"/>
</dbReference>
<evidence type="ECO:0000256" key="2">
    <source>
        <dbReference type="ARBA" id="ARBA00008661"/>
    </source>
</evidence>
<keyword evidence="3" id="KW-0328">Glycosyltransferase</keyword>
<comment type="similarity">
    <text evidence="2">Belongs to the glycosyltransferase 31 family.</text>
</comment>
<evidence type="ECO:0000313" key="11">
    <source>
        <dbReference type="Proteomes" id="UP000005239"/>
    </source>
</evidence>
<evidence type="ECO:0000256" key="3">
    <source>
        <dbReference type="ARBA" id="ARBA00022676"/>
    </source>
</evidence>
<evidence type="ECO:0000256" key="9">
    <source>
        <dbReference type="ARBA" id="ARBA00023136"/>
    </source>
</evidence>
<dbReference type="AlphaFoldDB" id="A0A2A6CEU8"/>
<comment type="subcellular location">
    <subcellularLocation>
        <location evidence="1">Golgi apparatus membrane</location>
        <topology evidence="1">Single-pass type II membrane protein</topology>
    </subcellularLocation>
</comment>
<keyword evidence="5" id="KW-0812">Transmembrane</keyword>
<keyword evidence="6" id="KW-0735">Signal-anchor</keyword>
<keyword evidence="7" id="KW-1133">Transmembrane helix</keyword>
<dbReference type="InterPro" id="IPR002659">
    <property type="entry name" value="Glyco_trans_31"/>
</dbReference>
<gene>
    <name evidence="10" type="primary">WBGene00276656</name>
</gene>
<protein>
    <submittedName>
        <fullName evidence="10">Uncharacterized protein</fullName>
    </submittedName>
</protein>
<dbReference type="Proteomes" id="UP000005239">
    <property type="component" value="Unassembled WGS sequence"/>
</dbReference>